<feature type="compositionally biased region" description="Basic residues" evidence="8">
    <location>
        <begin position="302"/>
        <end position="313"/>
    </location>
</feature>
<dbReference type="Gene3D" id="3.40.50.150">
    <property type="entry name" value="Vaccinia Virus protein VP39"/>
    <property type="match status" value="1"/>
</dbReference>
<dbReference type="InterPro" id="IPR025714">
    <property type="entry name" value="Methyltranfer_dom"/>
</dbReference>
<feature type="region of interest" description="Disordered" evidence="8">
    <location>
        <begin position="168"/>
        <end position="188"/>
    </location>
</feature>
<evidence type="ECO:0000256" key="3">
    <source>
        <dbReference type="ARBA" id="ARBA00022679"/>
    </source>
</evidence>
<evidence type="ECO:0000256" key="6">
    <source>
        <dbReference type="RuleBase" id="RU367087"/>
    </source>
</evidence>
<dbReference type="PANTHER" id="PTHR12315:SF0">
    <property type="entry name" value="7SK SNRNA METHYLPHOSPHATE CAPPING ENZYME"/>
    <property type="match status" value="1"/>
</dbReference>
<evidence type="ECO:0000256" key="8">
    <source>
        <dbReference type="SAM" id="MobiDB-lite"/>
    </source>
</evidence>
<gene>
    <name evidence="10" type="ORF">OYC64_001132</name>
</gene>
<dbReference type="PANTHER" id="PTHR12315">
    <property type="entry name" value="BICOID-INTERACTING PROTEIN RELATED"/>
    <property type="match status" value="1"/>
</dbReference>
<dbReference type="CDD" id="cd02440">
    <property type="entry name" value="AdoMet_MTases"/>
    <property type="match status" value="1"/>
</dbReference>
<dbReference type="GO" id="GO:0008171">
    <property type="term" value="F:O-methyltransferase activity"/>
    <property type="evidence" value="ECO:0007669"/>
    <property type="project" value="UniProtKB-UniRule"/>
</dbReference>
<dbReference type="EMBL" id="JBIYXZ010002080">
    <property type="protein sequence ID" value="KAL3050804.1"/>
    <property type="molecule type" value="Genomic_DNA"/>
</dbReference>
<dbReference type="AlphaFoldDB" id="A0ABD2GA00"/>
<dbReference type="Proteomes" id="UP001619887">
    <property type="component" value="Unassembled WGS sequence"/>
</dbReference>
<evidence type="ECO:0000256" key="5">
    <source>
        <dbReference type="PROSITE-ProRule" id="PRU00848"/>
    </source>
</evidence>
<comment type="similarity">
    <text evidence="1 6">Belongs to the methyltransferase superfamily.</text>
</comment>
<dbReference type="EC" id="2.1.1.-" evidence="6"/>
<dbReference type="InterPro" id="IPR010675">
    <property type="entry name" value="Bin3_C"/>
</dbReference>
<dbReference type="InterPro" id="IPR024160">
    <property type="entry name" value="BIN3_SAM-bd_dom"/>
</dbReference>
<dbReference type="Pfam" id="PF06859">
    <property type="entry name" value="Bin3"/>
    <property type="match status" value="1"/>
</dbReference>
<name>A0ABD2GA00_PAGBO</name>
<dbReference type="InterPro" id="IPR039772">
    <property type="entry name" value="Bin3-like"/>
</dbReference>
<comment type="caution">
    <text evidence="10">The sequence shown here is derived from an EMBL/GenBank/DDBJ whole genome shotgun (WGS) entry which is preliminary data.</text>
</comment>
<feature type="region of interest" description="Disordered" evidence="8">
    <location>
        <begin position="227"/>
        <end position="313"/>
    </location>
</feature>
<dbReference type="GO" id="GO:0032259">
    <property type="term" value="P:methylation"/>
    <property type="evidence" value="ECO:0007669"/>
    <property type="project" value="UniProtKB-KW"/>
</dbReference>
<feature type="domain" description="Bin3-type SAM" evidence="9">
    <location>
        <begin position="340"/>
        <end position="604"/>
    </location>
</feature>
<reference evidence="10 11" key="2">
    <citation type="journal article" date="2024" name="G3 (Bethesda)">
        <title>The genome of the cryopelagic Antarctic bald notothen, Trematomus borchgrevinki.</title>
        <authorList>
            <person name="Rayamajhi N."/>
            <person name="Rivera-Colon A.G."/>
            <person name="Minhas B.F."/>
            <person name="Cheng C.C."/>
            <person name="Catchen J.M."/>
        </authorList>
    </citation>
    <scope>NUCLEOTIDE SEQUENCE [LARGE SCALE GENOMIC DNA]</scope>
    <source>
        <strain evidence="10">AGRC-2024</strain>
    </source>
</reference>
<organism evidence="10 11">
    <name type="scientific">Pagothenia borchgrevinki</name>
    <name type="common">Bald rockcod</name>
    <name type="synonym">Trematomus borchgrevinki</name>
    <dbReference type="NCBI Taxonomy" id="8213"/>
    <lineage>
        <taxon>Eukaryota</taxon>
        <taxon>Metazoa</taxon>
        <taxon>Chordata</taxon>
        <taxon>Craniata</taxon>
        <taxon>Vertebrata</taxon>
        <taxon>Euteleostomi</taxon>
        <taxon>Actinopterygii</taxon>
        <taxon>Neopterygii</taxon>
        <taxon>Teleostei</taxon>
        <taxon>Neoteleostei</taxon>
        <taxon>Acanthomorphata</taxon>
        <taxon>Eupercaria</taxon>
        <taxon>Perciformes</taxon>
        <taxon>Notothenioidei</taxon>
        <taxon>Nototheniidae</taxon>
        <taxon>Pagothenia</taxon>
    </lineage>
</organism>
<evidence type="ECO:0000256" key="1">
    <source>
        <dbReference type="ARBA" id="ARBA00008361"/>
    </source>
</evidence>
<proteinExistence type="inferred from homology"/>
<feature type="compositionally biased region" description="Gly residues" evidence="8">
    <location>
        <begin position="286"/>
        <end position="295"/>
    </location>
</feature>
<evidence type="ECO:0000313" key="10">
    <source>
        <dbReference type="EMBL" id="KAL3050804.1"/>
    </source>
</evidence>
<accession>A0ABD2GA00</accession>
<keyword evidence="4 5" id="KW-0949">S-adenosyl-L-methionine</keyword>
<sequence>MIRMSLDTETVLPHEVSPAAVSLSEQSQLAKSRPLHAKNGLQLPGNSHPAPAGAQRIAKRRYSMGVGFKGLAKRRRRANSDSQSESVLPSNFLLGGNIFDPLNLNSLLDEDVNRATNQETPKCSPLPLRGGDPVEILVPRDITDPLNLKAGGLGGGEGGGVLLSPLKKRRHRTRHHEREGRGGGVPARLFSSSATLTVPLLTREGGVSASPLPCELNTAITCRDDVAPPPILPRRHTHPLPGNLGDGRQRRRRRTTSIRSSDCAAMATTATRAQPTRFETPLVGGAKAGRCGGAQSGSAHPPQKKKKDKHRYQHGNHSRYYGYQGFYGDGCEGHVGPQDDPRLRLLQSDWFRDRTVLDIGCGTGHMTLAVARRFNPAHILGVELNERLVHAANQNIRHFMSHDLVLEERRRREEKEKMEDIEEVVEKEEVMEASLLSLPLSLPLSFRVSRGPLSAPPLLLPPPSSPSSSSRFPHNVTFIQGDYVSLQEVWPGRGQYDVIMCLNVTKWVQLHSGDGGVATLFRRAYQSLAPGGLLILQPQPWSSYCRSKRASERTCDAFRTLRFRPEQFTWYLTEREGFSSYRTLTHTGDERPIYLFNKGPAHRK</sequence>
<evidence type="ECO:0000259" key="9">
    <source>
        <dbReference type="PROSITE" id="PS51515"/>
    </source>
</evidence>
<dbReference type="Pfam" id="PF13847">
    <property type="entry name" value="Methyltransf_31"/>
    <property type="match status" value="1"/>
</dbReference>
<dbReference type="InterPro" id="IPR029063">
    <property type="entry name" value="SAM-dependent_MTases_sf"/>
</dbReference>
<keyword evidence="11" id="KW-1185">Reference proteome</keyword>
<dbReference type="SUPFAM" id="SSF53335">
    <property type="entry name" value="S-adenosyl-L-methionine-dependent methyltransferases"/>
    <property type="match status" value="1"/>
</dbReference>
<keyword evidence="2 6" id="KW-0489">Methyltransferase</keyword>
<evidence type="ECO:0000256" key="4">
    <source>
        <dbReference type="ARBA" id="ARBA00022691"/>
    </source>
</evidence>
<protein>
    <recommendedName>
        <fullName evidence="6">RNA methyltransferase</fullName>
        <ecNumber evidence="6">2.1.1.-</ecNumber>
    </recommendedName>
</protein>
<reference evidence="10 11" key="1">
    <citation type="journal article" date="2022" name="G3 (Bethesda)">
        <title>Evaluating Illumina-, Nanopore-, and PacBio-based genome assembly strategies with the bald notothen, Trematomus borchgrevinki.</title>
        <authorList>
            <person name="Rayamajhi N."/>
            <person name="Cheng C.C."/>
            <person name="Catchen J.M."/>
        </authorList>
    </citation>
    <scope>NUCLEOTIDE SEQUENCE [LARGE SCALE GENOMIC DNA]</scope>
    <source>
        <strain evidence="10">AGRC-2024</strain>
    </source>
</reference>
<dbReference type="PROSITE" id="PS51515">
    <property type="entry name" value="BIN3_SAM"/>
    <property type="match status" value="1"/>
</dbReference>
<dbReference type="GO" id="GO:0008173">
    <property type="term" value="F:RNA methyltransferase activity"/>
    <property type="evidence" value="ECO:0007669"/>
    <property type="project" value="UniProtKB-UniRule"/>
</dbReference>
<feature type="coiled-coil region" evidence="7">
    <location>
        <begin position="404"/>
        <end position="431"/>
    </location>
</feature>
<evidence type="ECO:0000256" key="2">
    <source>
        <dbReference type="ARBA" id="ARBA00022603"/>
    </source>
</evidence>
<evidence type="ECO:0000256" key="7">
    <source>
        <dbReference type="SAM" id="Coils"/>
    </source>
</evidence>
<keyword evidence="7" id="KW-0175">Coiled coil</keyword>
<keyword evidence="3 6" id="KW-0808">Transferase</keyword>
<evidence type="ECO:0000313" key="11">
    <source>
        <dbReference type="Proteomes" id="UP001619887"/>
    </source>
</evidence>